<accession>A0A1F5YQN2</accession>
<feature type="domain" description="Phosphodiester glycosidase" evidence="2">
    <location>
        <begin position="98"/>
        <end position="247"/>
    </location>
</feature>
<sequence>MAETPGTEKTLKYLLLILIPVIFFFVIRFFSVSAPGVPPESAATAQPAVTEIPIPAGRVLAGTIWSFALAAAGRDADTILIPNFRQASSSARIRETYNCKILINGGFYTTDHKPLGYFAAGPDILSSPQSNQLINGYIWRSGDIHGIGSELPEDPVDWAFQTGPILLSQESRLPLIIRNDEPSRRSVAAVDNNGQLILLSVFGSTQMYSGPLLGELPGVIYDIGIQESRRFVSAVNLDGGSASAFVSRDASLSEISIVGSFICVR</sequence>
<keyword evidence="1" id="KW-0472">Membrane</keyword>
<evidence type="ECO:0000259" key="2">
    <source>
        <dbReference type="Pfam" id="PF09992"/>
    </source>
</evidence>
<protein>
    <recommendedName>
        <fullName evidence="2">Phosphodiester glycosidase domain-containing protein</fullName>
    </recommendedName>
</protein>
<evidence type="ECO:0000256" key="1">
    <source>
        <dbReference type="SAM" id="Phobius"/>
    </source>
</evidence>
<evidence type="ECO:0000313" key="4">
    <source>
        <dbReference type="Proteomes" id="UP000178448"/>
    </source>
</evidence>
<name>A0A1F5YQN2_9BACT</name>
<organism evidence="3 4">
    <name type="scientific">Candidatus Gottesmanbacteria bacterium RBG_16_52_11</name>
    <dbReference type="NCBI Taxonomy" id="1798374"/>
    <lineage>
        <taxon>Bacteria</taxon>
        <taxon>Candidatus Gottesmaniibacteriota</taxon>
    </lineage>
</organism>
<dbReference type="Proteomes" id="UP000178448">
    <property type="component" value="Unassembled WGS sequence"/>
</dbReference>
<dbReference type="InterPro" id="IPR018711">
    <property type="entry name" value="NAGPA"/>
</dbReference>
<dbReference type="STRING" id="1798374.A2Z33_05130"/>
<gene>
    <name evidence="3" type="ORF">A2Z33_05130</name>
</gene>
<keyword evidence="1" id="KW-1133">Transmembrane helix</keyword>
<dbReference type="EMBL" id="MFJD01000008">
    <property type="protein sequence ID" value="OGG02415.1"/>
    <property type="molecule type" value="Genomic_DNA"/>
</dbReference>
<keyword evidence="1" id="KW-0812">Transmembrane</keyword>
<evidence type="ECO:0000313" key="3">
    <source>
        <dbReference type="EMBL" id="OGG02415.1"/>
    </source>
</evidence>
<feature type="transmembrane region" description="Helical" evidence="1">
    <location>
        <begin position="12"/>
        <end position="31"/>
    </location>
</feature>
<comment type="caution">
    <text evidence="3">The sequence shown here is derived from an EMBL/GenBank/DDBJ whole genome shotgun (WGS) entry which is preliminary data.</text>
</comment>
<dbReference type="Pfam" id="PF09992">
    <property type="entry name" value="NAGPA"/>
    <property type="match status" value="1"/>
</dbReference>
<dbReference type="AlphaFoldDB" id="A0A1F5YQN2"/>
<proteinExistence type="predicted"/>
<reference evidence="3 4" key="1">
    <citation type="journal article" date="2016" name="Nat. Commun.">
        <title>Thousands of microbial genomes shed light on interconnected biogeochemical processes in an aquifer system.</title>
        <authorList>
            <person name="Anantharaman K."/>
            <person name="Brown C.T."/>
            <person name="Hug L.A."/>
            <person name="Sharon I."/>
            <person name="Castelle C.J."/>
            <person name="Probst A.J."/>
            <person name="Thomas B.C."/>
            <person name="Singh A."/>
            <person name="Wilkins M.J."/>
            <person name="Karaoz U."/>
            <person name="Brodie E.L."/>
            <person name="Williams K.H."/>
            <person name="Hubbard S.S."/>
            <person name="Banfield J.F."/>
        </authorList>
    </citation>
    <scope>NUCLEOTIDE SEQUENCE [LARGE SCALE GENOMIC DNA]</scope>
</reference>